<dbReference type="SMART" id="SM00487">
    <property type="entry name" value="DEXDc"/>
    <property type="match status" value="1"/>
</dbReference>
<dbReference type="CDD" id="cd00081">
    <property type="entry name" value="Hint"/>
    <property type="match status" value="2"/>
</dbReference>
<evidence type="ECO:0000313" key="7">
    <source>
        <dbReference type="EMBL" id="MUL38392.1"/>
    </source>
</evidence>
<dbReference type="Gene3D" id="3.10.28.10">
    <property type="entry name" value="Homing endonucleases"/>
    <property type="match status" value="1"/>
</dbReference>
<dbReference type="InterPro" id="IPR014001">
    <property type="entry name" value="Helicase_ATP-bd"/>
</dbReference>
<dbReference type="InterPro" id="IPR003586">
    <property type="entry name" value="Hint_dom_C"/>
</dbReference>
<dbReference type="Pfam" id="PF14890">
    <property type="entry name" value="Intein_splicing"/>
    <property type="match status" value="1"/>
</dbReference>
<keyword evidence="1" id="KW-0378">Hydrolase</keyword>
<dbReference type="InterPro" id="IPR004042">
    <property type="entry name" value="Intein_endonuc_central"/>
</dbReference>
<dbReference type="SUPFAM" id="SSF52540">
    <property type="entry name" value="P-loop containing nucleoside triphosphate hydrolases"/>
    <property type="match status" value="3"/>
</dbReference>
<dbReference type="OrthoDB" id="9814088at2"/>
<dbReference type="PRINTS" id="PR00379">
    <property type="entry name" value="INTEIN"/>
</dbReference>
<dbReference type="SMART" id="SM00490">
    <property type="entry name" value="HELICc"/>
    <property type="match status" value="1"/>
</dbReference>
<dbReference type="PANTHER" id="PTHR10799">
    <property type="entry name" value="SNF2/RAD54 HELICASE FAMILY"/>
    <property type="match status" value="1"/>
</dbReference>
<dbReference type="PROSITE" id="PS50818">
    <property type="entry name" value="INTEIN_C_TER"/>
    <property type="match status" value="1"/>
</dbReference>
<dbReference type="InterPro" id="IPR001650">
    <property type="entry name" value="Helicase_C-like"/>
</dbReference>
<dbReference type="Pfam" id="PF00271">
    <property type="entry name" value="Helicase_C"/>
    <property type="match status" value="1"/>
</dbReference>
<feature type="domain" description="Helicase ATP-binding" evidence="5">
    <location>
        <begin position="1088"/>
        <end position="1231"/>
    </location>
</feature>
<keyword evidence="7" id="KW-0347">Helicase</keyword>
<dbReference type="GO" id="GO:0016539">
    <property type="term" value="P:intein-mediated protein splicing"/>
    <property type="evidence" value="ECO:0007669"/>
    <property type="project" value="InterPro"/>
</dbReference>
<dbReference type="InterPro" id="IPR030934">
    <property type="entry name" value="Intein_C"/>
</dbReference>
<evidence type="ECO:0000256" key="1">
    <source>
        <dbReference type="ARBA" id="ARBA00022801"/>
    </source>
</evidence>
<dbReference type="GO" id="GO:0004386">
    <property type="term" value="F:helicase activity"/>
    <property type="evidence" value="ECO:0007669"/>
    <property type="project" value="UniProtKB-KW"/>
</dbReference>
<keyword evidence="7" id="KW-0067">ATP-binding</keyword>
<dbReference type="InterPro" id="IPR027434">
    <property type="entry name" value="Homing_endonucl"/>
</dbReference>
<evidence type="ECO:0000313" key="8">
    <source>
        <dbReference type="Proteomes" id="UP000441797"/>
    </source>
</evidence>
<keyword evidence="7" id="KW-0547">Nucleotide-binding</keyword>
<dbReference type="GO" id="GO:0004519">
    <property type="term" value="F:endonuclease activity"/>
    <property type="evidence" value="ECO:0007669"/>
    <property type="project" value="InterPro"/>
</dbReference>
<dbReference type="NCBIfam" id="TIGR01443">
    <property type="entry name" value="intein_Cterm"/>
    <property type="match status" value="1"/>
</dbReference>
<protein>
    <submittedName>
        <fullName evidence="7">Helicase</fullName>
    </submittedName>
</protein>
<dbReference type="InterPro" id="IPR000330">
    <property type="entry name" value="SNF2_N"/>
</dbReference>
<dbReference type="InterPro" id="IPR049730">
    <property type="entry name" value="SNF2/RAD54-like_C"/>
</dbReference>
<comment type="caution">
    <text evidence="7">The sequence shown here is derived from an EMBL/GenBank/DDBJ whole genome shotgun (WGS) entry which is preliminary data.</text>
</comment>
<dbReference type="InterPro" id="IPR004860">
    <property type="entry name" value="LAGLIDADG_dom"/>
</dbReference>
<evidence type="ECO:0000259" key="5">
    <source>
        <dbReference type="PROSITE" id="PS51192"/>
    </source>
</evidence>
<dbReference type="InterPro" id="IPR006142">
    <property type="entry name" value="INTEIN"/>
</dbReference>
<feature type="domain" description="Helicase C-terminal" evidence="6">
    <location>
        <begin position="1358"/>
        <end position="1515"/>
    </location>
</feature>
<dbReference type="PROSITE" id="PS51192">
    <property type="entry name" value="HELICASE_ATP_BIND_1"/>
    <property type="match status" value="1"/>
</dbReference>
<dbReference type="PROSITE" id="PS50819">
    <property type="entry name" value="INTEIN_ENDONUCLEASE"/>
    <property type="match status" value="1"/>
</dbReference>
<dbReference type="Pfam" id="PF12419">
    <property type="entry name" value="DUF3670"/>
    <property type="match status" value="1"/>
</dbReference>
<dbReference type="CDD" id="cd18793">
    <property type="entry name" value="SF2_C_SNF"/>
    <property type="match status" value="1"/>
</dbReference>
<reference evidence="7 8" key="1">
    <citation type="journal article" date="2019" name="Front. Microbiol.">
        <title>Genomic Features for Desiccation Tolerance and Sugar Biosynthesis in the Extremophile Gloeocapsopsis sp. UTEX B3054.</title>
        <authorList>
            <person name="Urrejola C."/>
            <person name="Alcorta J."/>
            <person name="Salas L."/>
            <person name="Vasquez M."/>
            <person name="Polz M.F."/>
            <person name="Vicuna R."/>
            <person name="Diez B."/>
        </authorList>
    </citation>
    <scope>NUCLEOTIDE SEQUENCE [LARGE SCALE GENOMIC DNA]</scope>
    <source>
        <strain evidence="7 8">1H9</strain>
    </source>
</reference>
<dbReference type="SUPFAM" id="SSF51294">
    <property type="entry name" value="Hedgehog/intein (Hint) domain"/>
    <property type="match status" value="1"/>
</dbReference>
<dbReference type="InterPro" id="IPR038718">
    <property type="entry name" value="SNF2-like_sf"/>
</dbReference>
<dbReference type="SMART" id="SM00305">
    <property type="entry name" value="HintC"/>
    <property type="match status" value="1"/>
</dbReference>
<dbReference type="PROSITE" id="PS50817">
    <property type="entry name" value="INTEIN_N_TER"/>
    <property type="match status" value="1"/>
</dbReference>
<dbReference type="EMBL" id="NAPY01000038">
    <property type="protein sequence ID" value="MUL38392.1"/>
    <property type="molecule type" value="Genomic_DNA"/>
</dbReference>
<evidence type="ECO:0000259" key="6">
    <source>
        <dbReference type="PROSITE" id="PS51194"/>
    </source>
</evidence>
<dbReference type="GO" id="GO:0016787">
    <property type="term" value="F:hydrolase activity"/>
    <property type="evidence" value="ECO:0007669"/>
    <property type="project" value="UniProtKB-KW"/>
</dbReference>
<dbReference type="NCBIfam" id="TIGR01445">
    <property type="entry name" value="intein_Nterm"/>
    <property type="match status" value="1"/>
</dbReference>
<dbReference type="Pfam" id="PF00176">
    <property type="entry name" value="SNF2-rel_dom"/>
    <property type="match status" value="1"/>
</dbReference>
<dbReference type="GO" id="GO:0005524">
    <property type="term" value="F:ATP binding"/>
    <property type="evidence" value="ECO:0007669"/>
    <property type="project" value="InterPro"/>
</dbReference>
<feature type="domain" description="DOD-type homing endonuclease" evidence="4">
    <location>
        <begin position="747"/>
        <end position="889"/>
    </location>
</feature>
<dbReference type="Gene3D" id="3.40.50.10810">
    <property type="entry name" value="Tandem AAA-ATPase domain"/>
    <property type="match status" value="2"/>
</dbReference>
<evidence type="ECO:0000256" key="3">
    <source>
        <dbReference type="ARBA" id="ARBA00023000"/>
    </source>
</evidence>
<dbReference type="PROSITE" id="PS51194">
    <property type="entry name" value="HELICASE_CTER"/>
    <property type="match status" value="1"/>
</dbReference>
<dbReference type="SUPFAM" id="SSF55608">
    <property type="entry name" value="Homing endonucleases"/>
    <property type="match status" value="1"/>
</dbReference>
<dbReference type="Pfam" id="PF14528">
    <property type="entry name" value="LAGLIDADG_3"/>
    <property type="match status" value="1"/>
</dbReference>
<accession>A0A6N8G0H2</accession>
<dbReference type="Proteomes" id="UP000441797">
    <property type="component" value="Unassembled WGS sequence"/>
</dbReference>
<proteinExistence type="predicted"/>
<dbReference type="Gene3D" id="3.40.50.300">
    <property type="entry name" value="P-loop containing nucleotide triphosphate hydrolases"/>
    <property type="match status" value="1"/>
</dbReference>
<keyword evidence="3" id="KW-0651">Protein splicing</keyword>
<dbReference type="InterPro" id="IPR006141">
    <property type="entry name" value="Intein_N"/>
</dbReference>
<name>A0A6N8G0H2_9CHRO</name>
<gene>
    <name evidence="7" type="ORF">BWI75_19170</name>
</gene>
<evidence type="ECO:0000259" key="4">
    <source>
        <dbReference type="PROSITE" id="PS50819"/>
    </source>
</evidence>
<dbReference type="SMART" id="SM00306">
    <property type="entry name" value="HintN"/>
    <property type="match status" value="1"/>
</dbReference>
<dbReference type="InterPro" id="IPR022138">
    <property type="entry name" value="DUF3670"/>
</dbReference>
<dbReference type="InterPro" id="IPR027417">
    <property type="entry name" value="P-loop_NTPase"/>
</dbReference>
<dbReference type="InterPro" id="IPR003587">
    <property type="entry name" value="Hint_dom_N"/>
</dbReference>
<dbReference type="Gene3D" id="2.170.16.10">
    <property type="entry name" value="Hedgehog/Intein (Hint) domain"/>
    <property type="match status" value="1"/>
</dbReference>
<keyword evidence="2" id="KW-0068">Autocatalytic cleavage</keyword>
<evidence type="ECO:0000256" key="2">
    <source>
        <dbReference type="ARBA" id="ARBA00022813"/>
    </source>
</evidence>
<organism evidence="7 8">
    <name type="scientific">Gloeocapsopsis dulcis AAB1 = 1H9</name>
    <dbReference type="NCBI Taxonomy" id="1433147"/>
    <lineage>
        <taxon>Bacteria</taxon>
        <taxon>Bacillati</taxon>
        <taxon>Cyanobacteriota</taxon>
        <taxon>Cyanophyceae</taxon>
        <taxon>Oscillatoriophycideae</taxon>
        <taxon>Chroococcales</taxon>
        <taxon>Chroococcaceae</taxon>
        <taxon>Gloeocapsopsis</taxon>
        <taxon>Gloeocapsopsis dulcis</taxon>
    </lineage>
</organism>
<sequence length="1536" mass="174364">MTILHGNWLAERNCLFVWGETWRSLGGIEASLDDHPLIMTSTELDEWVRKSDSLPQVSRNLLKTLLEATEVVTSGRNRRRKTSQTNSVVEMERWRSAAASGRSPWVLIPTYSDNQEGATYPIHSAAFSLESNYSLKPWRVQGLYLEPLATFQFLTSLPLGTTHQEDEYLGGDLRFWSHVARWSLDLLSRCKFLPTLNQSSDDTFVASWRSLLDSAVDASRLEKFAKVMPEVCLAYRRGEEEHLNSISPLSPQELLLNFLDSMIDAQIRAILASTTPPNAPSPIQEWLQALATQDQNVKAAPSQLERLAAVLNAWTAPLQYQINQARSSFRTCFRLHPPETGNEWTLAYGLQAASDVEFVVDGASIWNHPVEEWVIGDRTIVQPQETFLKGLGLASRMFTPVAASLDQQYPTSCRLTPLEAYDFIKSIAPRFTDSGLGVILPPSLAEREGWANRLGLKIRAVTPRKQQLGLQSLLNFEWELAIGGQTLSKAEFDRLVALNSPLVEINGEWVELRSQDIKTAQTFFASRKEKLSLSLEDALRLSTGDSLVIEKLPVVNFEATGALQELMSALTNNQAIALLPTPKSFQGELRPYQVRGFSWLAFLERWNLGACLADDMGLGKCLSKESRIYINGELCTAEEIWQTYAAETTFDGEGFWTHPTKQLLVNSIDEVSGKIVQAPIQRLYRQQVREKLRKVTLQDGSSITITRRHQLLTSKGWKNELQTGDYVCVPAKMLWQGQPEDADLVKFLAWQIAEGYEQSHWGKLTITQKDTGRLEELLSAFQRISKRYNIKISHPNICTFPGKTPALRISSKAYQRFLEAKGYAWGKRSAQKAIPPFIMQADLDSVRNFLQNYFDAESAVISSMRSIEIATASPLIIEQISTLLRRFGIWLRISSKQKRATNGSGIYRTYYIGVIGGNSARRFLQEIGFSNQQKQDKLEAICQWVSNTNIEGIPASDVVAEIVRTTRLPIRHLGMHNTVYINGSQQFSQKSLQQVLAGCDHILSGVAQQEYRQQKPSRWTVQTLSAYNQLNLQQLNSARQSLHQILTQEVFYCKIASIEDVEYNDWVYDFEVSEHHNFVANNIICHNTIQFIAFMLHQKEQEVLEKPTLLVCPTSVLGNWEREVKKFGSQLKVMLHHGDKRPKGKAFVAAVRKHDLVITSYALIHRDVKDLQSVSWQGIVLDEAQNIKNPEAKQSQSIRQLESAFRIALTGTPVENRLQELWSILDFLNPGYLGARQFFQRRFAMPIEKYGDVDSLTQLRSLVQPFILRRVKTDRDIIQDLPEKQEITEFCGISPEQATLYQQAVENSLAEIDAAEGLQRRGMILGLLVKLKQICNHPAQFLKQNKIAEPHQSGKLLRLVEMLEEALSEGDRALIFTQFAEWGKLLQPYLQQQLQREILFLYGSNSKKQREEMIDRFQHDPQGPPIMILSLKAGGVGLNLTRANHVFHFDRWWNPAVENQATDRVFRIGQTRNVFVHKFVCSGTLEEKIHEMIESKKALAEQVVGAGEQWLTELDTNQLRNLLVLDRNAVIDEDAE</sequence>
<keyword evidence="8" id="KW-1185">Reference proteome</keyword>
<dbReference type="InterPro" id="IPR036844">
    <property type="entry name" value="Hint_dom_sf"/>
</dbReference>
<dbReference type="FunFam" id="3.40.50.300:FF:000533">
    <property type="entry name" value="Helicase, Snf2 family"/>
    <property type="match status" value="1"/>
</dbReference>